<protein>
    <submittedName>
        <fullName evidence="3">YCII-related domain protein</fullName>
    </submittedName>
</protein>
<evidence type="ECO:0000256" key="1">
    <source>
        <dbReference type="ARBA" id="ARBA00007689"/>
    </source>
</evidence>
<dbReference type="KEGG" id="gaz:Pan241w_15530"/>
<dbReference type="SUPFAM" id="SSF54909">
    <property type="entry name" value="Dimeric alpha+beta barrel"/>
    <property type="match status" value="1"/>
</dbReference>
<keyword evidence="4" id="KW-1185">Reference proteome</keyword>
<dbReference type="PANTHER" id="PTHR35174">
    <property type="entry name" value="BLL7171 PROTEIN-RELATED"/>
    <property type="match status" value="1"/>
</dbReference>
<dbReference type="EMBL" id="CP036269">
    <property type="protein sequence ID" value="QDT41491.1"/>
    <property type="molecule type" value="Genomic_DNA"/>
</dbReference>
<dbReference type="Gene3D" id="3.30.70.1060">
    <property type="entry name" value="Dimeric alpha+beta barrel"/>
    <property type="match status" value="1"/>
</dbReference>
<dbReference type="InterPro" id="IPR011008">
    <property type="entry name" value="Dimeric_a/b-barrel"/>
</dbReference>
<dbReference type="Pfam" id="PF03795">
    <property type="entry name" value="YCII"/>
    <property type="match status" value="1"/>
</dbReference>
<dbReference type="PANTHER" id="PTHR35174:SF3">
    <property type="entry name" value="BLL7171 PROTEIN"/>
    <property type="match status" value="1"/>
</dbReference>
<evidence type="ECO:0000313" key="4">
    <source>
        <dbReference type="Proteomes" id="UP000317171"/>
    </source>
</evidence>
<dbReference type="RefSeq" id="WP_198000377.1">
    <property type="nucleotide sequence ID" value="NZ_CP036269.1"/>
</dbReference>
<comment type="similarity">
    <text evidence="1">Belongs to the YciI family.</text>
</comment>
<accession>A0A517RC68</accession>
<reference evidence="3 4" key="1">
    <citation type="submission" date="2019-02" db="EMBL/GenBank/DDBJ databases">
        <title>Deep-cultivation of Planctomycetes and their phenomic and genomic characterization uncovers novel biology.</title>
        <authorList>
            <person name="Wiegand S."/>
            <person name="Jogler M."/>
            <person name="Boedeker C."/>
            <person name="Pinto D."/>
            <person name="Vollmers J."/>
            <person name="Rivas-Marin E."/>
            <person name="Kohn T."/>
            <person name="Peeters S.H."/>
            <person name="Heuer A."/>
            <person name="Rast P."/>
            <person name="Oberbeckmann S."/>
            <person name="Bunk B."/>
            <person name="Jeske O."/>
            <person name="Meyerdierks A."/>
            <person name="Storesund J.E."/>
            <person name="Kallscheuer N."/>
            <person name="Luecker S."/>
            <person name="Lage O.M."/>
            <person name="Pohl T."/>
            <person name="Merkel B.J."/>
            <person name="Hornburger P."/>
            <person name="Mueller R.-W."/>
            <person name="Bruemmer F."/>
            <person name="Labrenz M."/>
            <person name="Spormann A.M."/>
            <person name="Op den Camp H."/>
            <person name="Overmann J."/>
            <person name="Amann R."/>
            <person name="Jetten M.S.M."/>
            <person name="Mascher T."/>
            <person name="Medema M.H."/>
            <person name="Devos D.P."/>
            <person name="Kaster A.-K."/>
            <person name="Ovreas L."/>
            <person name="Rohde M."/>
            <person name="Galperin M.Y."/>
            <person name="Jogler C."/>
        </authorList>
    </citation>
    <scope>NUCLEOTIDE SEQUENCE [LARGE SCALE GENOMIC DNA]</scope>
    <source>
        <strain evidence="3 4">Pan241w</strain>
    </source>
</reference>
<feature type="domain" description="YCII-related" evidence="2">
    <location>
        <begin position="1"/>
        <end position="112"/>
    </location>
</feature>
<sequence>MKYMLLIYSTESDWTEEEREACMVKSTEVCHELNEKGQFLAASPLHPVSMATSVRVREGKRLITDGPFAETTEQLGGYYIIDVENLDEAIAVASQIPPAKKGTVEIRPIFELPEIPVKQ</sequence>
<evidence type="ECO:0000259" key="2">
    <source>
        <dbReference type="Pfam" id="PF03795"/>
    </source>
</evidence>
<organism evidence="3 4">
    <name type="scientific">Gimesia alba</name>
    <dbReference type="NCBI Taxonomy" id="2527973"/>
    <lineage>
        <taxon>Bacteria</taxon>
        <taxon>Pseudomonadati</taxon>
        <taxon>Planctomycetota</taxon>
        <taxon>Planctomycetia</taxon>
        <taxon>Planctomycetales</taxon>
        <taxon>Planctomycetaceae</taxon>
        <taxon>Gimesia</taxon>
    </lineage>
</organism>
<dbReference type="AlphaFoldDB" id="A0A517RC68"/>
<dbReference type="Proteomes" id="UP000317171">
    <property type="component" value="Chromosome"/>
</dbReference>
<name>A0A517RC68_9PLAN</name>
<gene>
    <name evidence="3" type="ORF">Pan241w_15530</name>
</gene>
<dbReference type="InterPro" id="IPR005545">
    <property type="entry name" value="YCII"/>
</dbReference>
<proteinExistence type="inferred from homology"/>
<evidence type="ECO:0000313" key="3">
    <source>
        <dbReference type="EMBL" id="QDT41491.1"/>
    </source>
</evidence>